<keyword evidence="4" id="KW-1185">Reference proteome</keyword>
<evidence type="ECO:0000259" key="2">
    <source>
        <dbReference type="Pfam" id="PF01182"/>
    </source>
</evidence>
<sequence length="634" mass="72045">MSMVDSFEKIPCEIFSNPKEGSRYVAKEIATLIKDKQAKGEKCVLGLATGSTPINMYAELVRLHKEEGLSFKNVITFNLDEYYPLEKDAYQSYWSFMHRHLFNHIDIDPANIHIPNGEWQKETIKARCQEYEQLIDNAGGIDLQVLGIGNNGHIGFNEPGSSFFSKTRLINLDNSTRVANAREFQNIAKVPRLAITMGISTIMKSKRIILMAWGFKAAIIAKSVEGDVTEQVPASILQQHNNCTFVLDENTSAELTRFKSPWLTGLVEWTPKTIKRAVVNMALKLDKPVLSLTANDYNENGLGDLLVENGDAYEINLQVFYLLRDSITGWPGGKPNFDLPTHPERSEPYPKRCIIFSPHPDDDIISMGGTFMRLHDQGHEVHVAYQTSGNIAVTDEFVTRFLDFAVGFEDMFGMDKKKSEQILSDAAKFLAGKKKNEMDTPEIRSIKGLIRRCEAKATCKYVGLPEGRWHFQNLPFYETGTIEKKPMGEEDVLQTMELLREIKPHQVYCAGDLADPHGTHKVCLDIVFESLRRIKAAGDDWVKDCWVWLYKGAWQEWDIADIEMAIPMSPDQVMKKRFGIFIHQSQKDSVPFQGTDAREFWQRAEDRNANTAGLYASLGLTKYAAMEAFVRWHY</sequence>
<dbReference type="SUPFAM" id="SSF102588">
    <property type="entry name" value="LmbE-like"/>
    <property type="match status" value="1"/>
</dbReference>
<dbReference type="RefSeq" id="WP_196992405.1">
    <property type="nucleotide sequence ID" value="NZ_JADWYR010000002.1"/>
</dbReference>
<name>A0A931MDH0_9BACT</name>
<dbReference type="GO" id="GO:0005975">
    <property type="term" value="P:carbohydrate metabolic process"/>
    <property type="evidence" value="ECO:0007669"/>
    <property type="project" value="InterPro"/>
</dbReference>
<dbReference type="InterPro" id="IPR018321">
    <property type="entry name" value="Glucosamine6P_isomerase_CS"/>
</dbReference>
<dbReference type="NCBIfam" id="TIGR00502">
    <property type="entry name" value="nagB"/>
    <property type="match status" value="1"/>
</dbReference>
<evidence type="ECO:0000313" key="3">
    <source>
        <dbReference type="EMBL" id="MBG9378368.1"/>
    </source>
</evidence>
<organism evidence="3 4">
    <name type="scientific">Panacibacter microcysteis</name>
    <dbReference type="NCBI Taxonomy" id="2793269"/>
    <lineage>
        <taxon>Bacteria</taxon>
        <taxon>Pseudomonadati</taxon>
        <taxon>Bacteroidota</taxon>
        <taxon>Chitinophagia</taxon>
        <taxon>Chitinophagales</taxon>
        <taxon>Chitinophagaceae</taxon>
        <taxon>Panacibacter</taxon>
    </lineage>
</organism>
<protein>
    <recommendedName>
        <fullName evidence="1">Glucosamine-6-phosphate deaminase</fullName>
        <ecNumber evidence="1">3.5.99.6</ecNumber>
    </recommendedName>
</protein>
<dbReference type="InterPro" id="IPR024078">
    <property type="entry name" value="LmbE-like_dom_sf"/>
</dbReference>
<dbReference type="NCBIfam" id="NF002557">
    <property type="entry name" value="PRK02122.1"/>
    <property type="match status" value="1"/>
</dbReference>
<dbReference type="EC" id="3.5.99.6" evidence="1"/>
<dbReference type="GO" id="GO:0004342">
    <property type="term" value="F:glucosamine-6-phosphate deaminase activity"/>
    <property type="evidence" value="ECO:0007669"/>
    <property type="project" value="UniProtKB-UniRule"/>
</dbReference>
<evidence type="ECO:0000313" key="4">
    <source>
        <dbReference type="Proteomes" id="UP000628448"/>
    </source>
</evidence>
<dbReference type="SUPFAM" id="SSF100950">
    <property type="entry name" value="NagB/RpiA/CoA transferase-like"/>
    <property type="match status" value="1"/>
</dbReference>
<gene>
    <name evidence="3" type="primary">nagB</name>
    <name evidence="3" type="ORF">I5907_19170</name>
</gene>
<dbReference type="EMBL" id="JADWYR010000002">
    <property type="protein sequence ID" value="MBG9378368.1"/>
    <property type="molecule type" value="Genomic_DNA"/>
</dbReference>
<dbReference type="InterPro" id="IPR037171">
    <property type="entry name" value="NagB/RpiA_transferase-like"/>
</dbReference>
<dbReference type="InterPro" id="IPR006148">
    <property type="entry name" value="Glc/Gal-6P_isomerase"/>
</dbReference>
<proteinExistence type="predicted"/>
<evidence type="ECO:0000256" key="1">
    <source>
        <dbReference type="NCBIfam" id="TIGR00502"/>
    </source>
</evidence>
<dbReference type="PANTHER" id="PTHR42892">
    <property type="entry name" value="GLUCOSAMINE-6-PHOSPHATE DEAMINASE-LIKE PROTEIN BT_0258-RELATED"/>
    <property type="match status" value="1"/>
</dbReference>
<dbReference type="PROSITE" id="PS01161">
    <property type="entry name" value="GLC_GALNAC_ISOMERASE"/>
    <property type="match status" value="1"/>
</dbReference>
<dbReference type="Pfam" id="PF01182">
    <property type="entry name" value="Glucosamine_iso"/>
    <property type="match status" value="1"/>
</dbReference>
<dbReference type="InterPro" id="IPR052960">
    <property type="entry name" value="GlcN6P_deaminase-like"/>
</dbReference>
<dbReference type="AlphaFoldDB" id="A0A931MDH0"/>
<keyword evidence="3" id="KW-0378">Hydrolase</keyword>
<dbReference type="GO" id="GO:0006046">
    <property type="term" value="P:N-acetylglucosamine catabolic process"/>
    <property type="evidence" value="ECO:0007669"/>
    <property type="project" value="UniProtKB-UniRule"/>
</dbReference>
<dbReference type="CDD" id="cd01399">
    <property type="entry name" value="GlcN6P_deaminase"/>
    <property type="match status" value="1"/>
</dbReference>
<dbReference type="Gene3D" id="3.40.50.10320">
    <property type="entry name" value="LmbE-like"/>
    <property type="match status" value="1"/>
</dbReference>
<dbReference type="Proteomes" id="UP000628448">
    <property type="component" value="Unassembled WGS sequence"/>
</dbReference>
<dbReference type="PANTHER" id="PTHR42892:SF1">
    <property type="entry name" value="GLUCOSAMINE-6-PHOSPHATE ISOMERASE"/>
    <property type="match status" value="1"/>
</dbReference>
<comment type="caution">
    <text evidence="3">The sequence shown here is derived from an EMBL/GenBank/DDBJ whole genome shotgun (WGS) entry which is preliminary data.</text>
</comment>
<feature type="domain" description="Glucosamine/galactosamine-6-phosphate isomerase" evidence="2">
    <location>
        <begin position="18"/>
        <end position="243"/>
    </location>
</feature>
<dbReference type="Gene3D" id="3.40.50.1360">
    <property type="match status" value="1"/>
</dbReference>
<dbReference type="InterPro" id="IPR003737">
    <property type="entry name" value="GlcNAc_PI_deacetylase-related"/>
</dbReference>
<dbReference type="InterPro" id="IPR004547">
    <property type="entry name" value="Glucosamine6P_isomerase"/>
</dbReference>
<dbReference type="Pfam" id="PF02585">
    <property type="entry name" value="PIG-L"/>
    <property type="match status" value="1"/>
</dbReference>
<reference evidence="3" key="1">
    <citation type="submission" date="2020-11" db="EMBL/GenBank/DDBJ databases">
        <title>Bacterial whole genome sequence for Panacibacter sp. DH6.</title>
        <authorList>
            <person name="Le V."/>
            <person name="Ko S."/>
            <person name="Ahn C.-Y."/>
            <person name="Oh H.-M."/>
        </authorList>
    </citation>
    <scope>NUCLEOTIDE SEQUENCE</scope>
    <source>
        <strain evidence="3">DH6</strain>
    </source>
</reference>
<accession>A0A931MDH0</accession>